<protein>
    <submittedName>
        <fullName evidence="1">11105_t:CDS:1</fullName>
    </submittedName>
</protein>
<organism evidence="1 2">
    <name type="scientific">Cetraspora pellucida</name>
    <dbReference type="NCBI Taxonomy" id="1433469"/>
    <lineage>
        <taxon>Eukaryota</taxon>
        <taxon>Fungi</taxon>
        <taxon>Fungi incertae sedis</taxon>
        <taxon>Mucoromycota</taxon>
        <taxon>Glomeromycotina</taxon>
        <taxon>Glomeromycetes</taxon>
        <taxon>Diversisporales</taxon>
        <taxon>Gigasporaceae</taxon>
        <taxon>Cetraspora</taxon>
    </lineage>
</organism>
<reference evidence="1" key="1">
    <citation type="submission" date="2021-06" db="EMBL/GenBank/DDBJ databases">
        <authorList>
            <person name="Kallberg Y."/>
            <person name="Tangrot J."/>
            <person name="Rosling A."/>
        </authorList>
    </citation>
    <scope>NUCLEOTIDE SEQUENCE</scope>
    <source>
        <strain evidence="1">28 12/20/2015</strain>
    </source>
</reference>
<proteinExistence type="predicted"/>
<feature type="non-terminal residue" evidence="1">
    <location>
        <position position="1"/>
    </location>
</feature>
<evidence type="ECO:0000313" key="2">
    <source>
        <dbReference type="Proteomes" id="UP000789366"/>
    </source>
</evidence>
<comment type="caution">
    <text evidence="1">The sequence shown here is derived from an EMBL/GenBank/DDBJ whole genome shotgun (WGS) entry which is preliminary data.</text>
</comment>
<dbReference type="Proteomes" id="UP000789366">
    <property type="component" value="Unassembled WGS sequence"/>
</dbReference>
<keyword evidence="2" id="KW-1185">Reference proteome</keyword>
<dbReference type="EMBL" id="CAJVPW010002122">
    <property type="protein sequence ID" value="CAG8499624.1"/>
    <property type="molecule type" value="Genomic_DNA"/>
</dbReference>
<name>A0ACA9L0T3_9GLOM</name>
<evidence type="ECO:0000313" key="1">
    <source>
        <dbReference type="EMBL" id="CAG8499624.1"/>
    </source>
</evidence>
<accession>A0ACA9L0T3</accession>
<gene>
    <name evidence="1" type="ORF">SPELUC_LOCUS2950</name>
</gene>
<sequence length="174" mass="20192">DNNLQLNLTTIITDFEQAAIYALSNTFPASQYETDIDLSLMLRCLLALAFLPHDEIFDAFKILKAEMQPAAADITQWFGNIYVHRNIRRLLTNGNKLHNSSFFPPELWSVYSSVENKEQQNVDCQIERILNEEPKPKPKKNTIEQEKRIMSVLNDQFNRTTIDFLKGIAHNLFF</sequence>